<dbReference type="PRINTS" id="PR00723">
    <property type="entry name" value="SUBTILISIN"/>
</dbReference>
<evidence type="ECO:0000256" key="3">
    <source>
        <dbReference type="ARBA" id="ARBA00022801"/>
    </source>
</evidence>
<dbReference type="OrthoDB" id="9813435at2"/>
<feature type="active site" description="Charge relay system" evidence="5">
    <location>
        <position position="386"/>
    </location>
</feature>
<dbReference type="InterPro" id="IPR036852">
    <property type="entry name" value="Peptidase_S8/S53_dom_sf"/>
</dbReference>
<name>A0A0X8X314_9SPHI</name>
<proteinExistence type="inferred from homology"/>
<dbReference type="InterPro" id="IPR050131">
    <property type="entry name" value="Peptidase_S8_subtilisin-like"/>
</dbReference>
<keyword evidence="8" id="KW-1185">Reference proteome</keyword>
<dbReference type="AlphaFoldDB" id="A0A0X8X314"/>
<evidence type="ECO:0000256" key="1">
    <source>
        <dbReference type="ARBA" id="ARBA00011073"/>
    </source>
</evidence>
<dbReference type="KEGG" id="mgot:MgSA37_00881"/>
<dbReference type="GO" id="GO:0006508">
    <property type="term" value="P:proteolysis"/>
    <property type="evidence" value="ECO:0007669"/>
    <property type="project" value="UniProtKB-KW"/>
</dbReference>
<evidence type="ECO:0000313" key="8">
    <source>
        <dbReference type="Proteomes" id="UP000218263"/>
    </source>
</evidence>
<keyword evidence="2 5" id="KW-0645">Protease</keyword>
<dbReference type="EC" id="3.4.21.-" evidence="7"/>
<feature type="active site" description="Charge relay system" evidence="5">
    <location>
        <position position="575"/>
    </location>
</feature>
<dbReference type="RefSeq" id="WP_096350010.1">
    <property type="nucleotide sequence ID" value="NZ_AP017313.1"/>
</dbReference>
<dbReference type="PROSITE" id="PS51892">
    <property type="entry name" value="SUBTILASE"/>
    <property type="match status" value="1"/>
</dbReference>
<comment type="similarity">
    <text evidence="1 5">Belongs to the peptidase S8 family.</text>
</comment>
<feature type="domain" description="Peptidase S8/S53" evidence="6">
    <location>
        <begin position="382"/>
        <end position="609"/>
    </location>
</feature>
<evidence type="ECO:0000313" key="7">
    <source>
        <dbReference type="EMBL" id="BAU52719.1"/>
    </source>
</evidence>
<dbReference type="Gene3D" id="3.40.50.200">
    <property type="entry name" value="Peptidase S8/S53 domain"/>
    <property type="match status" value="1"/>
</dbReference>
<dbReference type="Pfam" id="PF00082">
    <property type="entry name" value="Peptidase_S8"/>
    <property type="match status" value="1"/>
</dbReference>
<evidence type="ECO:0000259" key="6">
    <source>
        <dbReference type="Pfam" id="PF00082"/>
    </source>
</evidence>
<evidence type="ECO:0000256" key="2">
    <source>
        <dbReference type="ARBA" id="ARBA00022670"/>
    </source>
</evidence>
<reference evidence="7 8" key="1">
    <citation type="submission" date="2015-12" db="EMBL/GenBank/DDBJ databases">
        <title>Genome sequence of Mucilaginibacter gotjawali.</title>
        <authorList>
            <person name="Lee J.S."/>
            <person name="Lee K.C."/>
            <person name="Kim K.K."/>
            <person name="Lee B.W."/>
        </authorList>
    </citation>
    <scope>NUCLEOTIDE SEQUENCE [LARGE SCALE GENOMIC DNA]</scope>
    <source>
        <strain evidence="7 8">SA3-7</strain>
    </source>
</reference>
<dbReference type="EMBL" id="AP017313">
    <property type="protein sequence ID" value="BAU52719.1"/>
    <property type="molecule type" value="Genomic_DNA"/>
</dbReference>
<dbReference type="InterPro" id="IPR015500">
    <property type="entry name" value="Peptidase_S8_subtilisin-rel"/>
</dbReference>
<keyword evidence="3 5" id="KW-0378">Hydrolase</keyword>
<sequence length="632" mass="69791">MNRYHHYFLMSPGRTFKKVFATLPLLFMFAGFSYSQNTAKGSDKQPPVHTYSIKDSLAVLLADAQQVKALKEQLKHDLITDLSGYEIHDTAALKTHYRILGDLAFYDGENGKSLAYYDTLRSLEIKPAAKVTSALVKRSLIASGDPAAANYISNFRNIFTKSVTAIPYISAASSLQRIRQQYANMTAAEFVKIAASDLNPPIAAGPLSVRNLDYVLFLFYEMHDFDKVSKVVTAVMDSLTMANARNQVNIWPARDLELPPGKPYAPVVICVFDVGTDISLFKDRLYTNPNEKVDGIDNDHNGYIDDIHGVAYDLQENKDSQLLPPLTAQQEKLYPNALRLMRGNGDEEAGIESADYHYYKDEIAKANVVQRDSLWAMINFVGDYAHGTHVAGIAMRGNPYARLLTVRFSEDVGFTPNGKSPSVETELKVAQNLKDLVKYWKAAKVRVVTMSWGYFISDYQNDIQKYNPKMPEAEQKALAIKLWTMRKNALYEAFHAAPEILFIASNGNKNSNSDMDFRYPAALEIPNMIGVGSVNSAGLETDFTATGSKVTVHANGYLVESDAPGGKKILLSGTSMATPYIANLAAKLIAVKPSLSPPEIVSLIKSGADVSADGRIKLVNPKRSYSLLTGLK</sequence>
<dbReference type="PANTHER" id="PTHR43806">
    <property type="entry name" value="PEPTIDASE S8"/>
    <property type="match status" value="1"/>
</dbReference>
<protein>
    <submittedName>
        <fullName evidence="7">Cell wall-associated protease</fullName>
        <ecNumber evidence="7">3.4.21.-</ecNumber>
    </submittedName>
</protein>
<gene>
    <name evidence="7" type="primary">wprA</name>
    <name evidence="7" type="ORF">MgSA37_00881</name>
</gene>
<evidence type="ECO:0000256" key="5">
    <source>
        <dbReference type="PROSITE-ProRule" id="PRU01240"/>
    </source>
</evidence>
<dbReference type="GO" id="GO:0004252">
    <property type="term" value="F:serine-type endopeptidase activity"/>
    <property type="evidence" value="ECO:0007669"/>
    <property type="project" value="UniProtKB-UniRule"/>
</dbReference>
<dbReference type="PANTHER" id="PTHR43806:SF11">
    <property type="entry name" value="CEREVISIN-RELATED"/>
    <property type="match status" value="1"/>
</dbReference>
<dbReference type="SUPFAM" id="SSF52743">
    <property type="entry name" value="Subtilisin-like"/>
    <property type="match status" value="1"/>
</dbReference>
<keyword evidence="4 5" id="KW-0720">Serine protease</keyword>
<dbReference type="Proteomes" id="UP000218263">
    <property type="component" value="Chromosome"/>
</dbReference>
<feature type="active site" description="Charge relay system" evidence="5">
    <location>
        <position position="273"/>
    </location>
</feature>
<organism evidence="7 8">
    <name type="scientific">Mucilaginibacter gotjawali</name>
    <dbReference type="NCBI Taxonomy" id="1550579"/>
    <lineage>
        <taxon>Bacteria</taxon>
        <taxon>Pseudomonadati</taxon>
        <taxon>Bacteroidota</taxon>
        <taxon>Sphingobacteriia</taxon>
        <taxon>Sphingobacteriales</taxon>
        <taxon>Sphingobacteriaceae</taxon>
        <taxon>Mucilaginibacter</taxon>
    </lineage>
</organism>
<evidence type="ECO:0000256" key="4">
    <source>
        <dbReference type="ARBA" id="ARBA00022825"/>
    </source>
</evidence>
<dbReference type="InterPro" id="IPR000209">
    <property type="entry name" value="Peptidase_S8/S53_dom"/>
</dbReference>
<accession>A0A0X8X314</accession>